<dbReference type="Gene3D" id="3.40.50.261">
    <property type="entry name" value="Succinyl-CoA synthetase domains"/>
    <property type="match status" value="2"/>
</dbReference>
<accession>A0A0N4VEX1</accession>
<dbReference type="FunFam" id="3.40.50.261:FF:000003">
    <property type="entry name" value="ATP-citrate synthase subunit"/>
    <property type="match status" value="1"/>
</dbReference>
<comment type="subunit">
    <text evidence="5 19">Homotetramer.</text>
</comment>
<keyword evidence="15" id="KW-0832">Ubl conjugation</keyword>
<keyword evidence="10 19" id="KW-0808">Transferase</keyword>
<protein>
    <recommendedName>
        <fullName evidence="19">ATP-citrate synthase</fullName>
        <ecNumber evidence="19">2.3.3.8</ecNumber>
    </recommendedName>
    <alternativeName>
        <fullName evidence="19">ATP-citrate (pro-S-)-lyase</fullName>
    </alternativeName>
    <alternativeName>
        <fullName evidence="19">Citrate cleavage enzyme</fullName>
    </alternativeName>
</protein>
<evidence type="ECO:0000256" key="12">
    <source>
        <dbReference type="ARBA" id="ARBA00022741"/>
    </source>
</evidence>
<dbReference type="GO" id="GO:0006633">
    <property type="term" value="P:fatty acid biosynthetic process"/>
    <property type="evidence" value="ECO:0007669"/>
    <property type="project" value="TreeGrafter"/>
</dbReference>
<keyword evidence="16" id="KW-0007">Acetylation</keyword>
<evidence type="ECO:0000256" key="9">
    <source>
        <dbReference type="ARBA" id="ARBA00022553"/>
    </source>
</evidence>
<dbReference type="Proteomes" id="UP000274131">
    <property type="component" value="Unassembled WGS sequence"/>
</dbReference>
<evidence type="ECO:0000256" key="7">
    <source>
        <dbReference type="ARBA" id="ARBA00022499"/>
    </source>
</evidence>
<dbReference type="PANTHER" id="PTHR23118:SF42">
    <property type="entry name" value="ATP-CITRATE SYNTHASE"/>
    <property type="match status" value="1"/>
</dbReference>
<evidence type="ECO:0000256" key="10">
    <source>
        <dbReference type="ARBA" id="ARBA00022679"/>
    </source>
</evidence>
<comment type="catalytic activity">
    <reaction evidence="19">
        <text>oxaloacetate + acetyl-CoA + ADP + phosphate = citrate + ATP + CoA</text>
        <dbReference type="Rhea" id="RHEA:21160"/>
        <dbReference type="ChEBI" id="CHEBI:16452"/>
        <dbReference type="ChEBI" id="CHEBI:16947"/>
        <dbReference type="ChEBI" id="CHEBI:30616"/>
        <dbReference type="ChEBI" id="CHEBI:43474"/>
        <dbReference type="ChEBI" id="CHEBI:57287"/>
        <dbReference type="ChEBI" id="CHEBI:57288"/>
        <dbReference type="ChEBI" id="CHEBI:456216"/>
        <dbReference type="EC" id="2.3.3.8"/>
    </reaction>
</comment>
<evidence type="ECO:0000256" key="16">
    <source>
        <dbReference type="ARBA" id="ARBA00022990"/>
    </source>
</evidence>
<evidence type="ECO:0000256" key="13">
    <source>
        <dbReference type="ARBA" id="ARBA00022840"/>
    </source>
</evidence>
<keyword evidence="17 19" id="KW-0443">Lipid metabolism</keyword>
<evidence type="ECO:0000313" key="27">
    <source>
        <dbReference type="WBParaSite" id="EVEC_0000924601-mRNA-1"/>
    </source>
</evidence>
<dbReference type="Gene3D" id="1.10.230.10">
    <property type="entry name" value="Cytochrome P450-Terp, domain 2"/>
    <property type="match status" value="1"/>
</dbReference>
<evidence type="ECO:0000256" key="6">
    <source>
        <dbReference type="ARBA" id="ARBA00022490"/>
    </source>
</evidence>
<dbReference type="GO" id="GO:0046872">
    <property type="term" value="F:metal ion binding"/>
    <property type="evidence" value="ECO:0007669"/>
    <property type="project" value="UniProtKB-UniRule"/>
</dbReference>
<dbReference type="GO" id="GO:0003878">
    <property type="term" value="F:ATP citrate synthase activity"/>
    <property type="evidence" value="ECO:0007669"/>
    <property type="project" value="UniProtKB-UniRule"/>
</dbReference>
<comment type="similarity">
    <text evidence="3 19">In the C-terminal section; belongs to the succinate/malate CoA ligase alpha subunit family.</text>
</comment>
<keyword evidence="9" id="KW-0597">Phosphoprotein</keyword>
<keyword evidence="7" id="KW-1017">Isopeptide bond</keyword>
<dbReference type="STRING" id="51028.A0A0N4VEX1"/>
<dbReference type="EMBL" id="UXUI01009556">
    <property type="protein sequence ID" value="VDD93936.1"/>
    <property type="molecule type" value="Genomic_DNA"/>
</dbReference>
<evidence type="ECO:0000256" key="5">
    <source>
        <dbReference type="ARBA" id="ARBA00011881"/>
    </source>
</evidence>
<dbReference type="Pfam" id="PF00285">
    <property type="entry name" value="Citrate_synt"/>
    <property type="match status" value="1"/>
</dbReference>
<keyword evidence="6 19" id="KW-0963">Cytoplasm</keyword>
<dbReference type="InterPro" id="IPR056749">
    <property type="entry name" value="Citrate_synth_N"/>
</dbReference>
<dbReference type="GO" id="GO:0006101">
    <property type="term" value="P:citrate metabolic process"/>
    <property type="evidence" value="ECO:0007669"/>
    <property type="project" value="InterPro"/>
</dbReference>
<evidence type="ECO:0000256" key="17">
    <source>
        <dbReference type="ARBA" id="ARBA00023098"/>
    </source>
</evidence>
<evidence type="ECO:0000256" key="20">
    <source>
        <dbReference type="PIRSR" id="PIRSR036511-1"/>
    </source>
</evidence>
<comment type="cofactor">
    <cofactor evidence="1">
        <name>Mg(2+)</name>
        <dbReference type="ChEBI" id="CHEBI:18420"/>
    </cofactor>
</comment>
<dbReference type="GO" id="GO:0005829">
    <property type="term" value="C:cytosol"/>
    <property type="evidence" value="ECO:0007669"/>
    <property type="project" value="UniProtKB-SubCell"/>
</dbReference>
<evidence type="ECO:0000256" key="3">
    <source>
        <dbReference type="ARBA" id="ARBA00005899"/>
    </source>
</evidence>
<comment type="subcellular location">
    <subcellularLocation>
        <location evidence="2">Cytoplasm</location>
        <location evidence="2">Cytosol</location>
    </subcellularLocation>
</comment>
<dbReference type="CDD" id="cd06100">
    <property type="entry name" value="CCL_ACL-C"/>
    <property type="match status" value="1"/>
</dbReference>
<feature type="domain" description="ATP-citrate synthase ATP-grasp" evidence="24">
    <location>
        <begin position="2"/>
        <end position="236"/>
    </location>
</feature>
<evidence type="ECO:0000256" key="8">
    <source>
        <dbReference type="ARBA" id="ARBA00022516"/>
    </source>
</evidence>
<dbReference type="SUPFAM" id="SSF56059">
    <property type="entry name" value="Glutathione synthetase ATP-binding domain-like"/>
    <property type="match status" value="1"/>
</dbReference>
<dbReference type="SUPFAM" id="SSF52210">
    <property type="entry name" value="Succinyl-CoA synthetase domains"/>
    <property type="match status" value="1"/>
</dbReference>
<dbReference type="WBParaSite" id="EVEC_0000924601-mRNA-1">
    <property type="protein sequence ID" value="EVEC_0000924601-mRNA-1"/>
    <property type="gene ID" value="EVEC_0000924601"/>
</dbReference>
<dbReference type="GO" id="GO:0005524">
    <property type="term" value="F:ATP binding"/>
    <property type="evidence" value="ECO:0007669"/>
    <property type="project" value="UniProtKB-UniRule"/>
</dbReference>
<keyword evidence="12 19" id="KW-0547">Nucleotide-binding</keyword>
<dbReference type="PROSITE" id="PS01217">
    <property type="entry name" value="SUCCINYL_COA_LIG_3"/>
    <property type="match status" value="1"/>
</dbReference>
<sequence length="1128" mass="124946">MSAKAVNEFCGKELLYRHLDKLNFLVKPRAVHIGGNEDFNAKTCHVEWLQNNQKAVIKPDQLIKRRGKLGLVKCGTANELRAWFDEKKDQSFQVGKTTGRLRQFIIEPFCEHQASDEMYFAIFSKRNHDIIMFYECGGVDVGDIDAKARRHMVPIEQSNEAMTISDDDCEKLLAGVKSDRMQKLKEFVRNIYAVYKELYFTYLEINPLVFSNENLYILDLAAKLDETALFLCSEKWKTRDGHPVDFPAPFGRDLTAEEEYVADLDAKTGASLKLTILNRNGRIWTMVAGGGASVVYADTVCDLGGVSELANYGEYSGDPSEVQTYEYAKTILSVMTEGPVHPQGKVLIIGGSIANFTNVAKTFKGIVRAFESFQERLHEHKVTVYVRRGGPNYQEGLRRIKESGVKLDIPIYVYGPETHMTSIVAAALGVRPLPDAPSAPQTTGHFLLQPGRNTAGTVPSAPISNLPTSPRRGEKKSVDKAMRATSSKIFPKLFESDSKAIIWGQQIKAIQASFLTEFLGGNCYTLQEQYFGMLDFDFVCGREQPSVVASTYPFTGDHKQKFYFGHKEFFIPVYKSMKKAFNSHPDASIMVTFASLRSVYETVLEALEYKQIRVIAMIAEGVPENLTRKLIKVANERGVTLIGPATVGGIKPGCFKIGNTGGMMDNILSSKLYRPGSVAYVSRSGGMSNELNNIIAQNSNGVYEGIAIGGDRYPGSTYVEHILRYEEDEEVKMIVMLGEVGGDEEYKVVGLLKENRITKPLIAWCIGTCADYITSEVQFGHAGASANASTETAAAKNAALREAGAFVPKSFDDLGSMIKKVYEDLIAKEQIILTEEVPPPAVPMDYAWARELGLIRKPASFMTSICDERGEELLYAGVPITRVLEQGLGIGGVLGLLWFQKRLPDYANKFIEICLMLTADHGPAVSGAHNTIVCARAGKDLISSLASGLLTIGDRFGGALDGAARQFSEGFDKGLSPMEFVNEQRRLGKLIMGIGHRVKSINNPDKRVVILKEYALDRSKFKQDTPLLDYAMKVEQITTAKKPNLILNVDGAIGVIFVDILRHSGMFTPDEAQETIEIGALNGLFVLGRSLGFIGHYLDQRRLKQGLYRHPWDDITYVMPEFSVENDS</sequence>
<evidence type="ECO:0000256" key="19">
    <source>
        <dbReference type="PIRNR" id="PIRNR036511"/>
    </source>
</evidence>
<dbReference type="InterPro" id="IPR017866">
    <property type="entry name" value="Succ-CoA_synthase_bsu_CS"/>
</dbReference>
<dbReference type="SUPFAM" id="SSF48256">
    <property type="entry name" value="Citrate synthase"/>
    <property type="match status" value="1"/>
</dbReference>
<evidence type="ECO:0000256" key="2">
    <source>
        <dbReference type="ARBA" id="ARBA00004514"/>
    </source>
</evidence>
<dbReference type="PROSITE" id="PS00399">
    <property type="entry name" value="SUCCINYL_COA_LIG_2"/>
    <property type="match status" value="1"/>
</dbReference>
<evidence type="ECO:0000256" key="4">
    <source>
        <dbReference type="ARBA" id="ARBA00010719"/>
    </source>
</evidence>
<dbReference type="InterPro" id="IPR005811">
    <property type="entry name" value="SUCC_ACL_C"/>
</dbReference>
<keyword evidence="14 19" id="KW-0460">Magnesium</keyword>
<dbReference type="PANTHER" id="PTHR23118">
    <property type="entry name" value="ATP-CITRATE SYNTHASE"/>
    <property type="match status" value="1"/>
</dbReference>
<feature type="domain" description="ATP-citrate synthase/succinyl-CoA ligase C-terminal" evidence="22">
    <location>
        <begin position="681"/>
        <end position="805"/>
    </location>
</feature>
<dbReference type="GO" id="GO:0006085">
    <property type="term" value="P:acetyl-CoA biosynthetic process"/>
    <property type="evidence" value="ECO:0007669"/>
    <property type="project" value="InterPro"/>
</dbReference>
<dbReference type="FunFam" id="3.40.50.720:FF:000024">
    <property type="entry name" value="Probable ATP-citrate synthase"/>
    <property type="match status" value="1"/>
</dbReference>
<reference evidence="27" key="1">
    <citation type="submission" date="2017-02" db="UniProtKB">
        <authorList>
            <consortium name="WormBaseParasite"/>
        </authorList>
    </citation>
    <scope>IDENTIFICATION</scope>
</reference>
<dbReference type="InterPro" id="IPR033847">
    <property type="entry name" value="Citrt_syn/SCS-alpha_CS"/>
</dbReference>
<dbReference type="InterPro" id="IPR002020">
    <property type="entry name" value="Citrate_synthase"/>
</dbReference>
<dbReference type="InterPro" id="IPR014608">
    <property type="entry name" value="ATP-citrate_synthase"/>
</dbReference>
<dbReference type="InterPro" id="IPR016102">
    <property type="entry name" value="Succinyl-CoA_synth-like"/>
</dbReference>
<dbReference type="Pfam" id="PF24948">
    <property type="entry name" value="Citrate_synth_N"/>
    <property type="match status" value="1"/>
</dbReference>
<dbReference type="Pfam" id="PF00549">
    <property type="entry name" value="Ligase_CoA"/>
    <property type="match status" value="1"/>
</dbReference>
<dbReference type="Gene3D" id="3.30.470.110">
    <property type="match status" value="1"/>
</dbReference>
<feature type="compositionally biased region" description="Polar residues" evidence="21">
    <location>
        <begin position="451"/>
        <end position="468"/>
    </location>
</feature>
<dbReference type="PIRSF" id="PIRSF036511">
    <property type="entry name" value="ATP_citrt_syn"/>
    <property type="match status" value="1"/>
</dbReference>
<keyword evidence="13 19" id="KW-0067">ATP-binding</keyword>
<evidence type="ECO:0000259" key="24">
    <source>
        <dbReference type="Pfam" id="PF24948"/>
    </source>
</evidence>
<keyword evidence="26" id="KW-1185">Reference proteome</keyword>
<evidence type="ECO:0000256" key="15">
    <source>
        <dbReference type="ARBA" id="ARBA00022843"/>
    </source>
</evidence>
<feature type="active site" description="Tele-phosphohistidine intermediate" evidence="20">
    <location>
        <position position="781"/>
    </location>
</feature>
<dbReference type="OrthoDB" id="3261737at2759"/>
<reference evidence="25 26" key="2">
    <citation type="submission" date="2018-10" db="EMBL/GenBank/DDBJ databases">
        <authorList>
            <consortium name="Pathogen Informatics"/>
        </authorList>
    </citation>
    <scope>NUCLEOTIDE SEQUENCE [LARGE SCALE GENOMIC DNA]</scope>
</reference>
<dbReference type="InterPro" id="IPR017440">
    <property type="entry name" value="Cit_synth/succinyl-CoA_lig_AS"/>
</dbReference>
<dbReference type="FunFam" id="3.40.50.261:FF:000004">
    <property type="entry name" value="ATP-citrate synthase subunit"/>
    <property type="match status" value="1"/>
</dbReference>
<evidence type="ECO:0000256" key="18">
    <source>
        <dbReference type="ARBA" id="ARBA00093367"/>
    </source>
</evidence>
<evidence type="ECO:0000256" key="21">
    <source>
        <dbReference type="SAM" id="MobiDB-lite"/>
    </source>
</evidence>
<dbReference type="Gene3D" id="3.40.50.720">
    <property type="entry name" value="NAD(P)-binding Rossmann-like Domain"/>
    <property type="match status" value="1"/>
</dbReference>
<evidence type="ECO:0000256" key="14">
    <source>
        <dbReference type="ARBA" id="ARBA00022842"/>
    </source>
</evidence>
<dbReference type="SUPFAM" id="SSF51735">
    <property type="entry name" value="NAD(P)-binding Rossmann-fold domains"/>
    <property type="match status" value="1"/>
</dbReference>
<evidence type="ECO:0000259" key="22">
    <source>
        <dbReference type="Pfam" id="PF00549"/>
    </source>
</evidence>
<dbReference type="InterPro" id="IPR032263">
    <property type="entry name" value="Citrate-bd"/>
</dbReference>
<evidence type="ECO:0000259" key="23">
    <source>
        <dbReference type="Pfam" id="PF16114"/>
    </source>
</evidence>
<dbReference type="InterPro" id="IPR036969">
    <property type="entry name" value="Citrate_synthase_sf"/>
</dbReference>
<dbReference type="PROSITE" id="PS01216">
    <property type="entry name" value="SUCCINYL_COA_LIG_1"/>
    <property type="match status" value="1"/>
</dbReference>
<feature type="region of interest" description="Disordered" evidence="21">
    <location>
        <begin position="451"/>
        <end position="478"/>
    </location>
</feature>
<evidence type="ECO:0000313" key="26">
    <source>
        <dbReference type="Proteomes" id="UP000274131"/>
    </source>
</evidence>
<comment type="function">
    <text evidence="18">Catalyzes the cleavage of citrate into oxaloacetate and acetyl-CoA, the latter serving as common substrate in multiple biochemical reactions in protein, carbohydrate and lipid metabolism.</text>
</comment>
<evidence type="ECO:0000256" key="11">
    <source>
        <dbReference type="ARBA" id="ARBA00022723"/>
    </source>
</evidence>
<gene>
    <name evidence="25" type="ORF">EVEC_LOCUS8687</name>
</gene>
<keyword evidence="8 19" id="KW-0444">Lipid biosynthesis</keyword>
<comment type="similarity">
    <text evidence="4 19">In the N-terminal section; belongs to the succinate/malate CoA ligase beta subunit family.</text>
</comment>
<proteinExistence type="inferred from homology"/>
<dbReference type="Pfam" id="PF16114">
    <property type="entry name" value="Citrate_bind"/>
    <property type="match status" value="1"/>
</dbReference>
<dbReference type="EC" id="2.3.3.8" evidence="19"/>
<name>A0A0N4VEX1_ENTVE</name>
<dbReference type="AlphaFoldDB" id="A0A0N4VEX1"/>
<evidence type="ECO:0000256" key="1">
    <source>
        <dbReference type="ARBA" id="ARBA00001946"/>
    </source>
</evidence>
<organism evidence="27">
    <name type="scientific">Enterobius vermicularis</name>
    <name type="common">Human pinworm</name>
    <dbReference type="NCBI Taxonomy" id="51028"/>
    <lineage>
        <taxon>Eukaryota</taxon>
        <taxon>Metazoa</taxon>
        <taxon>Ecdysozoa</taxon>
        <taxon>Nematoda</taxon>
        <taxon>Chromadorea</taxon>
        <taxon>Rhabditida</taxon>
        <taxon>Spirurina</taxon>
        <taxon>Oxyuridomorpha</taxon>
        <taxon>Oxyuroidea</taxon>
        <taxon>Oxyuridae</taxon>
        <taxon>Enterobius</taxon>
    </lineage>
</organism>
<feature type="domain" description="ATP-citrate synthase citrate-binding" evidence="23">
    <location>
        <begin position="252"/>
        <end position="429"/>
    </location>
</feature>
<keyword evidence="11 19" id="KW-0479">Metal-binding</keyword>
<dbReference type="InterPro" id="IPR016143">
    <property type="entry name" value="Citrate_synth-like_sm_a-sub"/>
</dbReference>
<dbReference type="InterPro" id="IPR036291">
    <property type="entry name" value="NAD(P)-bd_dom_sf"/>
</dbReference>
<evidence type="ECO:0000313" key="25">
    <source>
        <dbReference type="EMBL" id="VDD93936.1"/>
    </source>
</evidence>